<feature type="transmembrane region" description="Helical" evidence="1">
    <location>
        <begin position="41"/>
        <end position="60"/>
    </location>
</feature>
<accession>A0A2H0RIB4</accession>
<protein>
    <submittedName>
        <fullName evidence="2">Uncharacterized protein</fullName>
    </submittedName>
</protein>
<feature type="transmembrane region" description="Helical" evidence="1">
    <location>
        <begin position="12"/>
        <end position="29"/>
    </location>
</feature>
<feature type="transmembrane region" description="Helical" evidence="1">
    <location>
        <begin position="106"/>
        <end position="124"/>
    </location>
</feature>
<keyword evidence="1" id="KW-1133">Transmembrane helix</keyword>
<keyword evidence="1" id="KW-0472">Membrane</keyword>
<evidence type="ECO:0000256" key="1">
    <source>
        <dbReference type="SAM" id="Phobius"/>
    </source>
</evidence>
<keyword evidence="1" id="KW-0812">Transmembrane</keyword>
<sequence>MLLGIKSRKILFWRHALVGSLAGLLVALFSWSRPELPFDVALWRALGDAGFVFLFVTLSLGPLSRLGTPALRLLTWRRETGIWFALLVLTHSLRVSGFALSEPGLALPNLLGLGALTWALILMATSSDRAVDYLGISSWKWLHQGAYVIFYLASLHGGYHLFLRYPNTPNWFRWPFAVMVIGILVLQTAAFIKTVRQQRIKAW</sequence>
<feature type="transmembrane region" description="Helical" evidence="1">
    <location>
        <begin position="145"/>
        <end position="162"/>
    </location>
</feature>
<dbReference type="AlphaFoldDB" id="A0A2H0RIB4"/>
<name>A0A2H0RIB4_9BACT</name>
<reference evidence="2 3" key="1">
    <citation type="submission" date="2017-09" db="EMBL/GenBank/DDBJ databases">
        <title>Depth-based differentiation of microbial function through sediment-hosted aquifers and enrichment of novel symbionts in the deep terrestrial subsurface.</title>
        <authorList>
            <person name="Probst A.J."/>
            <person name="Ladd B."/>
            <person name="Jarett J.K."/>
            <person name="Geller-Mcgrath D.E."/>
            <person name="Sieber C.M."/>
            <person name="Emerson J.B."/>
            <person name="Anantharaman K."/>
            <person name="Thomas B.C."/>
            <person name="Malmstrom R."/>
            <person name="Stieglmeier M."/>
            <person name="Klingl A."/>
            <person name="Woyke T."/>
            <person name="Ryan C.M."/>
            <person name="Banfield J.F."/>
        </authorList>
    </citation>
    <scope>NUCLEOTIDE SEQUENCE [LARGE SCALE GENOMIC DNA]</scope>
    <source>
        <strain evidence="2">CG10_big_fil_rev_8_21_14_0_10_49_38</strain>
    </source>
</reference>
<gene>
    <name evidence="2" type="ORF">COV08_00895</name>
</gene>
<organism evidence="2 3">
    <name type="scientific">Candidatus Vogelbacteria bacterium CG10_big_fil_rev_8_21_14_0_10_49_38</name>
    <dbReference type="NCBI Taxonomy" id="1975043"/>
    <lineage>
        <taxon>Bacteria</taxon>
        <taxon>Candidatus Vogeliibacteriota</taxon>
    </lineage>
</organism>
<proteinExistence type="predicted"/>
<feature type="transmembrane region" description="Helical" evidence="1">
    <location>
        <begin position="174"/>
        <end position="192"/>
    </location>
</feature>
<evidence type="ECO:0000313" key="2">
    <source>
        <dbReference type="EMBL" id="PIR46233.1"/>
    </source>
</evidence>
<comment type="caution">
    <text evidence="2">The sequence shown here is derived from an EMBL/GenBank/DDBJ whole genome shotgun (WGS) entry which is preliminary data.</text>
</comment>
<dbReference type="EMBL" id="PCYK01000005">
    <property type="protein sequence ID" value="PIR46233.1"/>
    <property type="molecule type" value="Genomic_DNA"/>
</dbReference>
<evidence type="ECO:0000313" key="3">
    <source>
        <dbReference type="Proteomes" id="UP000230431"/>
    </source>
</evidence>
<dbReference type="Proteomes" id="UP000230431">
    <property type="component" value="Unassembled WGS sequence"/>
</dbReference>